<dbReference type="AlphaFoldDB" id="A0A3P8GCD6"/>
<keyword evidence="2" id="KW-1185">Reference proteome</keyword>
<name>A0A3P8GCD6_9TREM</name>
<organism evidence="1 2">
    <name type="scientific">Schistosoma mattheei</name>
    <dbReference type="NCBI Taxonomy" id="31246"/>
    <lineage>
        <taxon>Eukaryota</taxon>
        <taxon>Metazoa</taxon>
        <taxon>Spiralia</taxon>
        <taxon>Lophotrochozoa</taxon>
        <taxon>Platyhelminthes</taxon>
        <taxon>Trematoda</taxon>
        <taxon>Digenea</taxon>
        <taxon>Strigeidida</taxon>
        <taxon>Schistosomatoidea</taxon>
        <taxon>Schistosomatidae</taxon>
        <taxon>Schistosoma</taxon>
    </lineage>
</organism>
<accession>A0A3P8GCD6</accession>
<evidence type="ECO:0000313" key="2">
    <source>
        <dbReference type="Proteomes" id="UP000269396"/>
    </source>
</evidence>
<proteinExistence type="predicted"/>
<dbReference type="Proteomes" id="UP000269396">
    <property type="component" value="Unassembled WGS sequence"/>
</dbReference>
<gene>
    <name evidence="1" type="ORF">SMTD_LOCUS22090</name>
</gene>
<evidence type="ECO:0000313" key="1">
    <source>
        <dbReference type="EMBL" id="VDP86437.1"/>
    </source>
</evidence>
<sequence length="47" mass="5042">MNVELLVKTGRAVRGSSLHEDITDFPAHLFGDSCLRDLGALSGDLVD</sequence>
<protein>
    <submittedName>
        <fullName evidence="1">Uncharacterized protein</fullName>
    </submittedName>
</protein>
<dbReference type="EMBL" id="UZAL01049803">
    <property type="protein sequence ID" value="VDP86437.1"/>
    <property type="molecule type" value="Genomic_DNA"/>
</dbReference>
<reference evidence="1 2" key="1">
    <citation type="submission" date="2018-11" db="EMBL/GenBank/DDBJ databases">
        <authorList>
            <consortium name="Pathogen Informatics"/>
        </authorList>
    </citation>
    <scope>NUCLEOTIDE SEQUENCE [LARGE SCALE GENOMIC DNA]</scope>
    <source>
        <strain>Denwood</strain>
        <strain evidence="2">Zambia</strain>
    </source>
</reference>